<dbReference type="SUPFAM" id="SSF111369">
    <property type="entry name" value="HlyD-like secretion proteins"/>
    <property type="match status" value="2"/>
</dbReference>
<dbReference type="Proteomes" id="UP000239549">
    <property type="component" value="Unassembled WGS sequence"/>
</dbReference>
<dbReference type="Gene3D" id="1.10.287.470">
    <property type="entry name" value="Helix hairpin bin"/>
    <property type="match status" value="1"/>
</dbReference>
<evidence type="ECO:0000256" key="5">
    <source>
        <dbReference type="ARBA" id="ARBA00023136"/>
    </source>
</evidence>
<dbReference type="PRINTS" id="PR01490">
    <property type="entry name" value="RTXTOXIND"/>
</dbReference>
<keyword evidence="3 7" id="KW-0812">Transmembrane</keyword>
<evidence type="ECO:0000259" key="8">
    <source>
        <dbReference type="Pfam" id="PF25917"/>
    </source>
</evidence>
<keyword evidence="6" id="KW-0175">Coiled coil</keyword>
<comment type="caution">
    <text evidence="10">The sequence shown here is derived from an EMBL/GenBank/DDBJ whole genome shotgun (WGS) entry which is preliminary data.</text>
</comment>
<dbReference type="Gene3D" id="2.40.50.100">
    <property type="match status" value="1"/>
</dbReference>
<feature type="transmembrane region" description="Helical" evidence="7">
    <location>
        <begin position="23"/>
        <end position="45"/>
    </location>
</feature>
<feature type="coiled-coil region" evidence="6">
    <location>
        <begin position="182"/>
        <end position="216"/>
    </location>
</feature>
<sequence length="370" mass="39196">MTNPVTQANIPVEKPKKNPISRIIRIAILTLAVIAAAVFGIRWYIQLTTTVTTDNAKVSADLVGISAEVSGKLTDVCVQEGDTVEVGQLLASLDGSQYLISASQAEAAWQLSKIAVTKLPNDIKAAQMSVTRAESALSAAKAQAAINKLAVEDARRILDKNTVLYQQGAAAREDWDSYTIKYETAVKALEAANANVNSAQDSVSAAQAQLDTLMKTGGATYAAQEKQAKAAYDNAQLTLARTSIKSPVSGGVVKVTALNGQNVSSGASLFTIVNPQRIWVVANIEEKKVARIHIGDKVDIAVDAYPDIVFAGQVKEIGGATQSSFSILPTENTSGNYTKVAQRLPVKISVVQQDNKLKPGMSAVVTIKTQ</sequence>
<dbReference type="EMBL" id="BFAV01000018">
    <property type="protein sequence ID" value="GBF32091.1"/>
    <property type="molecule type" value="Genomic_DNA"/>
</dbReference>
<accession>A0A2L2XE34</accession>
<evidence type="ECO:0000313" key="10">
    <source>
        <dbReference type="EMBL" id="GBF32091.1"/>
    </source>
</evidence>
<evidence type="ECO:0000259" key="9">
    <source>
        <dbReference type="Pfam" id="PF25954"/>
    </source>
</evidence>
<comment type="subcellular location">
    <subcellularLocation>
        <location evidence="1">Membrane</location>
        <topology evidence="1">Single-pass membrane protein</topology>
    </subcellularLocation>
</comment>
<comment type="similarity">
    <text evidence="2">Belongs to the membrane fusion protein (MFP) (TC 8.A.1) family.</text>
</comment>
<dbReference type="GO" id="GO:0055085">
    <property type="term" value="P:transmembrane transport"/>
    <property type="evidence" value="ECO:0007669"/>
    <property type="project" value="InterPro"/>
</dbReference>
<dbReference type="AlphaFoldDB" id="A0A2L2XE34"/>
<keyword evidence="4 7" id="KW-1133">Transmembrane helix</keyword>
<keyword evidence="5 7" id="KW-0472">Membrane</keyword>
<gene>
    <name evidence="10" type="ORF">DCCM_0282</name>
</gene>
<dbReference type="RefSeq" id="WP_104370664.1">
    <property type="nucleotide sequence ID" value="NZ_BFAV01000018.1"/>
</dbReference>
<evidence type="ECO:0000256" key="4">
    <source>
        <dbReference type="ARBA" id="ARBA00022989"/>
    </source>
</evidence>
<feature type="domain" description="CusB-like beta-barrel" evidence="9">
    <location>
        <begin position="278"/>
        <end position="369"/>
    </location>
</feature>
<dbReference type="PANTHER" id="PTHR30386">
    <property type="entry name" value="MEMBRANE FUSION SUBUNIT OF EMRAB-TOLC MULTIDRUG EFFLUX PUMP"/>
    <property type="match status" value="1"/>
</dbReference>
<feature type="domain" description="Multidrug resistance protein MdtA-like barrel-sandwich hybrid" evidence="8">
    <location>
        <begin position="63"/>
        <end position="273"/>
    </location>
</feature>
<dbReference type="OrthoDB" id="9778236at2"/>
<organism evidence="10 11">
    <name type="scientific">Desulfocucumis palustris</name>
    <dbReference type="NCBI Taxonomy" id="1898651"/>
    <lineage>
        <taxon>Bacteria</taxon>
        <taxon>Bacillati</taxon>
        <taxon>Bacillota</taxon>
        <taxon>Clostridia</taxon>
        <taxon>Eubacteriales</taxon>
        <taxon>Desulfocucumaceae</taxon>
        <taxon>Desulfocucumis</taxon>
    </lineage>
</organism>
<dbReference type="PANTHER" id="PTHR30386:SF26">
    <property type="entry name" value="TRANSPORT PROTEIN COMB"/>
    <property type="match status" value="1"/>
</dbReference>
<evidence type="ECO:0000256" key="3">
    <source>
        <dbReference type="ARBA" id="ARBA00022692"/>
    </source>
</evidence>
<dbReference type="InterPro" id="IPR058625">
    <property type="entry name" value="MdtA-like_BSH"/>
</dbReference>
<dbReference type="Pfam" id="PF25954">
    <property type="entry name" value="Beta-barrel_RND_2"/>
    <property type="match status" value="1"/>
</dbReference>
<evidence type="ECO:0000313" key="11">
    <source>
        <dbReference type="Proteomes" id="UP000239549"/>
    </source>
</evidence>
<evidence type="ECO:0000256" key="2">
    <source>
        <dbReference type="ARBA" id="ARBA00009477"/>
    </source>
</evidence>
<evidence type="ECO:0000256" key="1">
    <source>
        <dbReference type="ARBA" id="ARBA00004167"/>
    </source>
</evidence>
<keyword evidence="11" id="KW-1185">Reference proteome</keyword>
<dbReference type="Gene3D" id="2.40.30.170">
    <property type="match status" value="1"/>
</dbReference>
<dbReference type="InterPro" id="IPR058792">
    <property type="entry name" value="Beta-barrel_RND_2"/>
</dbReference>
<dbReference type="Pfam" id="PF25917">
    <property type="entry name" value="BSH_RND"/>
    <property type="match status" value="1"/>
</dbReference>
<name>A0A2L2XE34_9FIRM</name>
<protein>
    <submittedName>
        <fullName evidence="10">Membrane fusion component of tripartite multidrug resistance system</fullName>
    </submittedName>
</protein>
<dbReference type="InterPro" id="IPR050739">
    <property type="entry name" value="MFP"/>
</dbReference>
<dbReference type="GO" id="GO:0016020">
    <property type="term" value="C:membrane"/>
    <property type="evidence" value="ECO:0007669"/>
    <property type="project" value="UniProtKB-SubCell"/>
</dbReference>
<reference evidence="11" key="1">
    <citation type="submission" date="2018-02" db="EMBL/GenBank/DDBJ databases">
        <title>Genome sequence of Desulfocucumis palustris strain NAW-5.</title>
        <authorList>
            <person name="Watanabe M."/>
            <person name="Kojima H."/>
            <person name="Fukui M."/>
        </authorList>
    </citation>
    <scope>NUCLEOTIDE SEQUENCE [LARGE SCALE GENOMIC DNA]</scope>
    <source>
        <strain evidence="11">NAW-5</strain>
    </source>
</reference>
<evidence type="ECO:0000256" key="6">
    <source>
        <dbReference type="SAM" id="Coils"/>
    </source>
</evidence>
<proteinExistence type="inferred from homology"/>
<evidence type="ECO:0000256" key="7">
    <source>
        <dbReference type="SAM" id="Phobius"/>
    </source>
</evidence>